<comment type="caution">
    <text evidence="2">The sequence shown here is derived from an EMBL/GenBank/DDBJ whole genome shotgun (WGS) entry which is preliminary data.</text>
</comment>
<dbReference type="InterPro" id="IPR016152">
    <property type="entry name" value="PTrfase/Anion_transptr"/>
</dbReference>
<evidence type="ECO:0000259" key="1">
    <source>
        <dbReference type="PROSITE" id="PS51094"/>
    </source>
</evidence>
<dbReference type="EMBL" id="BEXT01000001">
    <property type="protein sequence ID" value="GBC61598.1"/>
    <property type="molecule type" value="Genomic_DNA"/>
</dbReference>
<dbReference type="CDD" id="cd00211">
    <property type="entry name" value="PTS_IIA_fru"/>
    <property type="match status" value="1"/>
</dbReference>
<dbReference type="PANTHER" id="PTHR47738">
    <property type="entry name" value="PTS SYSTEM FRUCTOSE-LIKE EIIA COMPONENT-RELATED"/>
    <property type="match status" value="1"/>
</dbReference>
<dbReference type="AlphaFoldDB" id="A0A401FX80"/>
<dbReference type="OrthoDB" id="9793589at2"/>
<dbReference type="Pfam" id="PF00359">
    <property type="entry name" value="PTS_EIIA_2"/>
    <property type="match status" value="1"/>
</dbReference>
<dbReference type="Gene3D" id="3.40.930.10">
    <property type="entry name" value="Mannitol-specific EII, Chain A"/>
    <property type="match status" value="1"/>
</dbReference>
<protein>
    <submittedName>
        <fullName evidence="2">PTS IIA-like nitrogen-regulatory protein PtsN</fullName>
    </submittedName>
</protein>
<dbReference type="GO" id="GO:0030295">
    <property type="term" value="F:protein kinase activator activity"/>
    <property type="evidence" value="ECO:0007669"/>
    <property type="project" value="TreeGrafter"/>
</dbReference>
<organism evidence="2 3">
    <name type="scientific">Desulfonema ishimotonii</name>
    <dbReference type="NCBI Taxonomy" id="45657"/>
    <lineage>
        <taxon>Bacteria</taxon>
        <taxon>Pseudomonadati</taxon>
        <taxon>Thermodesulfobacteriota</taxon>
        <taxon>Desulfobacteria</taxon>
        <taxon>Desulfobacterales</taxon>
        <taxon>Desulfococcaceae</taxon>
        <taxon>Desulfonema</taxon>
    </lineage>
</organism>
<evidence type="ECO:0000313" key="2">
    <source>
        <dbReference type="EMBL" id="GBC61598.1"/>
    </source>
</evidence>
<proteinExistence type="predicted"/>
<keyword evidence="3" id="KW-1185">Reference proteome</keyword>
<dbReference type="SUPFAM" id="SSF55804">
    <property type="entry name" value="Phoshotransferase/anion transport protein"/>
    <property type="match status" value="1"/>
</dbReference>
<accession>A0A401FX80</accession>
<dbReference type="InterPro" id="IPR002178">
    <property type="entry name" value="PTS_EIIA_type-2_dom"/>
</dbReference>
<dbReference type="InterPro" id="IPR051541">
    <property type="entry name" value="PTS_SugarTrans_NitroReg"/>
</dbReference>
<reference evidence="3" key="2">
    <citation type="submission" date="2019-01" db="EMBL/GenBank/DDBJ databases">
        <title>Genome sequence of Desulfonema ishimotonii strain Tokyo 01.</title>
        <authorList>
            <person name="Fukui M."/>
        </authorList>
    </citation>
    <scope>NUCLEOTIDE SEQUENCE [LARGE SCALE GENOMIC DNA]</scope>
    <source>
        <strain evidence="3">Tokyo 01</strain>
    </source>
</reference>
<sequence>MKIRTLLPPEHIFLKAGLEDKQAVLRFIADSFGGLGVVRNTDNVHKALKTREEMMSTGIGNGIGIPHALTPEAEDIAVLLISLAHPIPFDSLDGAPVDIVIALIVPQNETTLHLRTLAGISGLCKRPGFLEMVRQSRDSRLLWENIRNTEDG</sequence>
<feature type="domain" description="PTS EIIA type-2" evidence="1">
    <location>
        <begin position="5"/>
        <end position="149"/>
    </location>
</feature>
<name>A0A401FX80_9BACT</name>
<reference evidence="3" key="1">
    <citation type="submission" date="2017-11" db="EMBL/GenBank/DDBJ databases">
        <authorList>
            <person name="Watanabe M."/>
            <person name="Kojima H."/>
        </authorList>
    </citation>
    <scope>NUCLEOTIDE SEQUENCE [LARGE SCALE GENOMIC DNA]</scope>
    <source>
        <strain evidence="3">Tokyo 01</strain>
    </source>
</reference>
<gene>
    <name evidence="2" type="ORF">DENIS_2560</name>
</gene>
<dbReference type="Proteomes" id="UP000288096">
    <property type="component" value="Unassembled WGS sequence"/>
</dbReference>
<dbReference type="PANTHER" id="PTHR47738:SF1">
    <property type="entry name" value="NITROGEN REGULATORY PROTEIN"/>
    <property type="match status" value="1"/>
</dbReference>
<dbReference type="RefSeq" id="WP_124328866.1">
    <property type="nucleotide sequence ID" value="NZ_BEXT01000001.1"/>
</dbReference>
<dbReference type="PROSITE" id="PS51094">
    <property type="entry name" value="PTS_EIIA_TYPE_2"/>
    <property type="match status" value="1"/>
</dbReference>
<evidence type="ECO:0000313" key="3">
    <source>
        <dbReference type="Proteomes" id="UP000288096"/>
    </source>
</evidence>